<evidence type="ECO:0000256" key="1">
    <source>
        <dbReference type="SAM" id="SignalP"/>
    </source>
</evidence>
<reference evidence="2" key="2">
    <citation type="submission" date="2023-06" db="EMBL/GenBank/DDBJ databases">
        <authorList>
            <consortium name="Lawrence Berkeley National Laboratory"/>
            <person name="Haridas S."/>
            <person name="Hensen N."/>
            <person name="Bonometti L."/>
            <person name="Westerberg I."/>
            <person name="Brannstrom I.O."/>
            <person name="Guillou S."/>
            <person name="Cros-Aarteil S."/>
            <person name="Calhoun S."/>
            <person name="Kuo A."/>
            <person name="Mondo S."/>
            <person name="Pangilinan J."/>
            <person name="Riley R."/>
            <person name="Labutti K."/>
            <person name="Andreopoulos B."/>
            <person name="Lipzen A."/>
            <person name="Chen C."/>
            <person name="Yanf M."/>
            <person name="Daum C."/>
            <person name="Ng V."/>
            <person name="Clum A."/>
            <person name="Steindorff A."/>
            <person name="Ohm R."/>
            <person name="Martin F."/>
            <person name="Silar P."/>
            <person name="Natvig D."/>
            <person name="Lalanne C."/>
            <person name="Gautier V."/>
            <person name="Ament-Velasquez S.L."/>
            <person name="Kruys A."/>
            <person name="Hutchinson M.I."/>
            <person name="Powell A.J."/>
            <person name="Barry K."/>
            <person name="Miller A.N."/>
            <person name="Grigoriev I.V."/>
            <person name="Debuchy R."/>
            <person name="Gladieux P."/>
            <person name="Thoren M.H."/>
            <person name="Johannesson H."/>
        </authorList>
    </citation>
    <scope>NUCLEOTIDE SEQUENCE</scope>
    <source>
        <strain evidence="2">CBS 958.72</strain>
    </source>
</reference>
<organism evidence="2 3">
    <name type="scientific">Lasiosphaeria ovina</name>
    <dbReference type="NCBI Taxonomy" id="92902"/>
    <lineage>
        <taxon>Eukaryota</taxon>
        <taxon>Fungi</taxon>
        <taxon>Dikarya</taxon>
        <taxon>Ascomycota</taxon>
        <taxon>Pezizomycotina</taxon>
        <taxon>Sordariomycetes</taxon>
        <taxon>Sordariomycetidae</taxon>
        <taxon>Sordariales</taxon>
        <taxon>Lasiosphaeriaceae</taxon>
        <taxon>Lasiosphaeria</taxon>
    </lineage>
</organism>
<reference evidence="2" key="1">
    <citation type="journal article" date="2023" name="Mol. Phylogenet. Evol.">
        <title>Genome-scale phylogeny and comparative genomics of the fungal order Sordariales.</title>
        <authorList>
            <person name="Hensen N."/>
            <person name="Bonometti L."/>
            <person name="Westerberg I."/>
            <person name="Brannstrom I.O."/>
            <person name="Guillou S."/>
            <person name="Cros-Aarteil S."/>
            <person name="Calhoun S."/>
            <person name="Haridas S."/>
            <person name="Kuo A."/>
            <person name="Mondo S."/>
            <person name="Pangilinan J."/>
            <person name="Riley R."/>
            <person name="LaButti K."/>
            <person name="Andreopoulos B."/>
            <person name="Lipzen A."/>
            <person name="Chen C."/>
            <person name="Yan M."/>
            <person name="Daum C."/>
            <person name="Ng V."/>
            <person name="Clum A."/>
            <person name="Steindorff A."/>
            <person name="Ohm R.A."/>
            <person name="Martin F."/>
            <person name="Silar P."/>
            <person name="Natvig D.O."/>
            <person name="Lalanne C."/>
            <person name="Gautier V."/>
            <person name="Ament-Velasquez S.L."/>
            <person name="Kruys A."/>
            <person name="Hutchinson M.I."/>
            <person name="Powell A.J."/>
            <person name="Barry K."/>
            <person name="Miller A.N."/>
            <person name="Grigoriev I.V."/>
            <person name="Debuchy R."/>
            <person name="Gladieux P."/>
            <person name="Hiltunen Thoren M."/>
            <person name="Johannesson H."/>
        </authorList>
    </citation>
    <scope>NUCLEOTIDE SEQUENCE</scope>
    <source>
        <strain evidence="2">CBS 958.72</strain>
    </source>
</reference>
<feature type="chain" id="PRO_5042205441" evidence="1">
    <location>
        <begin position="19"/>
        <end position="161"/>
    </location>
</feature>
<keyword evidence="3" id="KW-1185">Reference proteome</keyword>
<name>A0AAE0K3T7_9PEZI</name>
<gene>
    <name evidence="2" type="ORF">B0T24DRAFT_668887</name>
</gene>
<feature type="signal peptide" evidence="1">
    <location>
        <begin position="1"/>
        <end position="18"/>
    </location>
</feature>
<evidence type="ECO:0000313" key="3">
    <source>
        <dbReference type="Proteomes" id="UP001287356"/>
    </source>
</evidence>
<dbReference type="AlphaFoldDB" id="A0AAE0K3T7"/>
<dbReference type="Proteomes" id="UP001287356">
    <property type="component" value="Unassembled WGS sequence"/>
</dbReference>
<accession>A0AAE0K3T7</accession>
<comment type="caution">
    <text evidence="2">The sequence shown here is derived from an EMBL/GenBank/DDBJ whole genome shotgun (WGS) entry which is preliminary data.</text>
</comment>
<proteinExistence type="predicted"/>
<evidence type="ECO:0000313" key="2">
    <source>
        <dbReference type="EMBL" id="KAK3369424.1"/>
    </source>
</evidence>
<dbReference type="EMBL" id="JAULSN010000006">
    <property type="protein sequence ID" value="KAK3369424.1"/>
    <property type="molecule type" value="Genomic_DNA"/>
</dbReference>
<protein>
    <submittedName>
        <fullName evidence="2">Uncharacterized protein</fullName>
    </submittedName>
</protein>
<sequence length="161" mass="17041">MLAPVFTVVADFLASVAAQGMFHIPVGSPDGLYKYLVDAATSEVTLIYLGTAGNATEVIVPYKPLAGLKTRLGITGRPKMSLENWADATGGSFSSAISRVVYNAVAYGCDYGHGQNSHSSDIRAFYNDIDGTCDTGVPCWYSKPGWAASYGRTNTGTGFCF</sequence>
<keyword evidence="1" id="KW-0732">Signal</keyword>